<dbReference type="CDD" id="cd00586">
    <property type="entry name" value="4HBT"/>
    <property type="match status" value="1"/>
</dbReference>
<accession>A0ABD2B5F4</accession>
<organism evidence="4 5">
    <name type="scientific">Vespula maculifrons</name>
    <name type="common">Eastern yellow jacket</name>
    <name type="synonym">Wasp</name>
    <dbReference type="NCBI Taxonomy" id="7453"/>
    <lineage>
        <taxon>Eukaryota</taxon>
        <taxon>Metazoa</taxon>
        <taxon>Ecdysozoa</taxon>
        <taxon>Arthropoda</taxon>
        <taxon>Hexapoda</taxon>
        <taxon>Insecta</taxon>
        <taxon>Pterygota</taxon>
        <taxon>Neoptera</taxon>
        <taxon>Endopterygota</taxon>
        <taxon>Hymenoptera</taxon>
        <taxon>Apocrita</taxon>
        <taxon>Aculeata</taxon>
        <taxon>Vespoidea</taxon>
        <taxon>Vespidae</taxon>
        <taxon>Vespinae</taxon>
        <taxon>Vespula</taxon>
    </lineage>
</organism>
<name>A0ABD2B5F4_VESMC</name>
<dbReference type="EMBL" id="JAYRBN010000100">
    <property type="protein sequence ID" value="KAL2727946.1"/>
    <property type="molecule type" value="Genomic_DNA"/>
</dbReference>
<keyword evidence="3" id="KW-0812">Transmembrane</keyword>
<evidence type="ECO:0000313" key="4">
    <source>
        <dbReference type="EMBL" id="KAL2727946.1"/>
    </source>
</evidence>
<keyword evidence="5" id="KW-1185">Reference proteome</keyword>
<dbReference type="PANTHER" id="PTHR12475:SF4">
    <property type="entry name" value="PROTEIN THEM6"/>
    <property type="match status" value="1"/>
</dbReference>
<dbReference type="SUPFAM" id="SSF54637">
    <property type="entry name" value="Thioesterase/thiol ester dehydrase-isomerase"/>
    <property type="match status" value="1"/>
</dbReference>
<dbReference type="InterPro" id="IPR051490">
    <property type="entry name" value="THEM6_lcsJ_thioesterase"/>
</dbReference>
<proteinExistence type="inferred from homology"/>
<dbReference type="Pfam" id="PF13279">
    <property type="entry name" value="4HBT_2"/>
    <property type="match status" value="1"/>
</dbReference>
<evidence type="ECO:0000256" key="3">
    <source>
        <dbReference type="SAM" id="Phobius"/>
    </source>
</evidence>
<keyword evidence="3" id="KW-1133">Transmembrane helix</keyword>
<comment type="caution">
    <text evidence="4">The sequence shown here is derived from an EMBL/GenBank/DDBJ whole genome shotgun (WGS) entry which is preliminary data.</text>
</comment>
<sequence length="201" mass="24121">MQGNTMLDYCFWIILIIYFIDVNYFFRLIFTFVWSKCMQKKTKLMNETTIYGICTTQDLDAVMSHMNNARYLREIDFARFHYFIQTEAFSLMRKMGATAVLGGSSTRYRRPIPFLMVYKITTKLIYWDEKSLYFEHKFINLRNNFIHTIILTKQTTIGLKISLTEFLQKLEPEINLPEITQDLKLWLESMEYSSQKLKKKN</sequence>
<dbReference type="Proteomes" id="UP001607303">
    <property type="component" value="Unassembled WGS sequence"/>
</dbReference>
<evidence type="ECO:0000256" key="2">
    <source>
        <dbReference type="ARBA" id="ARBA00041112"/>
    </source>
</evidence>
<evidence type="ECO:0000313" key="5">
    <source>
        <dbReference type="Proteomes" id="UP001607303"/>
    </source>
</evidence>
<feature type="transmembrane region" description="Helical" evidence="3">
    <location>
        <begin position="12"/>
        <end position="35"/>
    </location>
</feature>
<dbReference type="InterPro" id="IPR029069">
    <property type="entry name" value="HotDog_dom_sf"/>
</dbReference>
<gene>
    <name evidence="4" type="ORF">V1477_017222</name>
</gene>
<dbReference type="PANTHER" id="PTHR12475">
    <property type="match status" value="1"/>
</dbReference>
<comment type="similarity">
    <text evidence="1">Belongs to the THEM6 family.</text>
</comment>
<dbReference type="Gene3D" id="3.10.129.10">
    <property type="entry name" value="Hotdog Thioesterase"/>
    <property type="match status" value="1"/>
</dbReference>
<reference evidence="4 5" key="1">
    <citation type="journal article" date="2024" name="Ann. Entomol. Soc. Am.">
        <title>Genomic analyses of the southern and eastern yellowjacket wasps (Hymenoptera: Vespidae) reveal evolutionary signatures of social life.</title>
        <authorList>
            <person name="Catto M.A."/>
            <person name="Caine P.B."/>
            <person name="Orr S.E."/>
            <person name="Hunt B.G."/>
            <person name="Goodisman M.A.D."/>
        </authorList>
    </citation>
    <scope>NUCLEOTIDE SEQUENCE [LARGE SCALE GENOMIC DNA]</scope>
    <source>
        <strain evidence="4">232</strain>
        <tissue evidence="4">Head and thorax</tissue>
    </source>
</reference>
<evidence type="ECO:0000256" key="1">
    <source>
        <dbReference type="ARBA" id="ARBA00038228"/>
    </source>
</evidence>
<dbReference type="AlphaFoldDB" id="A0ABD2B5F4"/>
<protein>
    <recommendedName>
        <fullName evidence="2">Protein THEM6</fullName>
    </recommendedName>
</protein>
<keyword evidence="3" id="KW-0472">Membrane</keyword>